<gene>
    <name evidence="1" type="ORF">FBU59_005649</name>
</gene>
<reference evidence="1" key="1">
    <citation type="submission" date="2022-07" db="EMBL/GenBank/DDBJ databases">
        <title>Phylogenomic reconstructions and comparative analyses of Kickxellomycotina fungi.</title>
        <authorList>
            <person name="Reynolds N.K."/>
            <person name="Stajich J.E."/>
            <person name="Barry K."/>
            <person name="Grigoriev I.V."/>
            <person name="Crous P."/>
            <person name="Smith M.E."/>
        </authorList>
    </citation>
    <scope>NUCLEOTIDE SEQUENCE</scope>
    <source>
        <strain evidence="1">NRRL 5244</strain>
    </source>
</reference>
<keyword evidence="2" id="KW-1185">Reference proteome</keyword>
<protein>
    <submittedName>
        <fullName evidence="1">Uncharacterized protein</fullName>
    </submittedName>
</protein>
<dbReference type="EMBL" id="JANBPW010004580">
    <property type="protein sequence ID" value="KAJ1934599.1"/>
    <property type="molecule type" value="Genomic_DNA"/>
</dbReference>
<sequence>MNFSTIILSMECPKQPQDSECAGYIFRSVIIYHTSLGLLIAMNLCLLLPPNAVALFNYKVVGEIVRRSNVPPRRFWLKHKFIFWFFVGSDVFSFTIQASGGSMQSSEDTRTAGKYIALFGLAIQLFFLACFVAITIYVKRCASYVVSAGPKDKTDTGAKIKLMRVILATTVLLYVRSIYRVAEFADGYGGKIYGCEWAFYVFDCLAMLFCFVIYILWYVGHHFPSEAVEEAIALYSA</sequence>
<organism evidence="1 2">
    <name type="scientific">Linderina macrospora</name>
    <dbReference type="NCBI Taxonomy" id="4868"/>
    <lineage>
        <taxon>Eukaryota</taxon>
        <taxon>Fungi</taxon>
        <taxon>Fungi incertae sedis</taxon>
        <taxon>Zoopagomycota</taxon>
        <taxon>Kickxellomycotina</taxon>
        <taxon>Kickxellomycetes</taxon>
        <taxon>Kickxellales</taxon>
        <taxon>Kickxellaceae</taxon>
        <taxon>Linderina</taxon>
    </lineage>
</organism>
<accession>A0ACC1J222</accession>
<dbReference type="Proteomes" id="UP001150603">
    <property type="component" value="Unassembled WGS sequence"/>
</dbReference>
<comment type="caution">
    <text evidence="1">The sequence shown here is derived from an EMBL/GenBank/DDBJ whole genome shotgun (WGS) entry which is preliminary data.</text>
</comment>
<evidence type="ECO:0000313" key="1">
    <source>
        <dbReference type="EMBL" id="KAJ1934599.1"/>
    </source>
</evidence>
<name>A0ACC1J222_9FUNG</name>
<evidence type="ECO:0000313" key="2">
    <source>
        <dbReference type="Proteomes" id="UP001150603"/>
    </source>
</evidence>
<proteinExistence type="predicted"/>